<dbReference type="InterPro" id="IPR000209">
    <property type="entry name" value="Peptidase_S8/S53_dom"/>
</dbReference>
<keyword evidence="2" id="KW-0645">Protease</keyword>
<protein>
    <recommendedName>
        <fullName evidence="5">Peptidase S8/S53 domain-containing protein</fullName>
    </recommendedName>
</protein>
<evidence type="ECO:0000313" key="6">
    <source>
        <dbReference type="EMBL" id="GAI17194.1"/>
    </source>
</evidence>
<feature type="domain" description="Peptidase S8/S53" evidence="5">
    <location>
        <begin position="12"/>
        <end position="101"/>
    </location>
</feature>
<evidence type="ECO:0000256" key="3">
    <source>
        <dbReference type="ARBA" id="ARBA00022801"/>
    </source>
</evidence>
<dbReference type="InterPro" id="IPR015500">
    <property type="entry name" value="Peptidase_S8_subtilisin-rel"/>
</dbReference>
<sequence>FQLWQIATVTEDVLVAILDTGIDPDHQDLNGLIIAEANFTDNSSPADSYGHGTHVAGIIAAKNDGTGIVGVAPGCRLLNVKVADDMGRCQASALAEGIIWA</sequence>
<dbReference type="PROSITE" id="PS51892">
    <property type="entry name" value="SUBTILASE"/>
    <property type="match status" value="1"/>
</dbReference>
<comment type="caution">
    <text evidence="6">The sequence shown here is derived from an EMBL/GenBank/DDBJ whole genome shotgun (WGS) entry which is preliminary data.</text>
</comment>
<dbReference type="InterPro" id="IPR036852">
    <property type="entry name" value="Peptidase_S8/S53_dom_sf"/>
</dbReference>
<keyword evidence="4" id="KW-0720">Serine protease</keyword>
<proteinExistence type="inferred from homology"/>
<dbReference type="InterPro" id="IPR051048">
    <property type="entry name" value="Peptidase_S8/S53_subtilisin"/>
</dbReference>
<dbReference type="InterPro" id="IPR022398">
    <property type="entry name" value="Peptidase_S8_His-AS"/>
</dbReference>
<evidence type="ECO:0000256" key="4">
    <source>
        <dbReference type="ARBA" id="ARBA00022825"/>
    </source>
</evidence>
<accession>X1NEU9</accession>
<dbReference type="GO" id="GO:0004252">
    <property type="term" value="F:serine-type endopeptidase activity"/>
    <property type="evidence" value="ECO:0007669"/>
    <property type="project" value="InterPro"/>
</dbReference>
<keyword evidence="3" id="KW-0378">Hydrolase</keyword>
<evidence type="ECO:0000259" key="5">
    <source>
        <dbReference type="Pfam" id="PF00082"/>
    </source>
</evidence>
<dbReference type="EMBL" id="BARV01005711">
    <property type="protein sequence ID" value="GAI17194.1"/>
    <property type="molecule type" value="Genomic_DNA"/>
</dbReference>
<dbReference type="InterPro" id="IPR023827">
    <property type="entry name" value="Peptidase_S8_Asp-AS"/>
</dbReference>
<dbReference type="PRINTS" id="PR00723">
    <property type="entry name" value="SUBTILISIN"/>
</dbReference>
<dbReference type="SUPFAM" id="SSF52743">
    <property type="entry name" value="Subtilisin-like"/>
    <property type="match status" value="1"/>
</dbReference>
<dbReference type="AlphaFoldDB" id="X1NEU9"/>
<feature type="non-terminal residue" evidence="6">
    <location>
        <position position="1"/>
    </location>
</feature>
<name>X1NEU9_9ZZZZ</name>
<feature type="non-terminal residue" evidence="6">
    <location>
        <position position="101"/>
    </location>
</feature>
<dbReference type="Gene3D" id="3.40.50.200">
    <property type="entry name" value="Peptidase S8/S53 domain"/>
    <property type="match status" value="1"/>
</dbReference>
<gene>
    <name evidence="6" type="ORF">S06H3_11621</name>
</gene>
<dbReference type="PROSITE" id="PS00136">
    <property type="entry name" value="SUBTILASE_ASP"/>
    <property type="match status" value="1"/>
</dbReference>
<evidence type="ECO:0000256" key="1">
    <source>
        <dbReference type="ARBA" id="ARBA00011073"/>
    </source>
</evidence>
<comment type="similarity">
    <text evidence="1">Belongs to the peptidase S8 family.</text>
</comment>
<dbReference type="Pfam" id="PF00082">
    <property type="entry name" value="Peptidase_S8"/>
    <property type="match status" value="1"/>
</dbReference>
<dbReference type="GO" id="GO:0006508">
    <property type="term" value="P:proteolysis"/>
    <property type="evidence" value="ECO:0007669"/>
    <property type="project" value="UniProtKB-KW"/>
</dbReference>
<organism evidence="6">
    <name type="scientific">marine sediment metagenome</name>
    <dbReference type="NCBI Taxonomy" id="412755"/>
    <lineage>
        <taxon>unclassified sequences</taxon>
        <taxon>metagenomes</taxon>
        <taxon>ecological metagenomes</taxon>
    </lineage>
</organism>
<evidence type="ECO:0000256" key="2">
    <source>
        <dbReference type="ARBA" id="ARBA00022670"/>
    </source>
</evidence>
<dbReference type="PROSITE" id="PS00137">
    <property type="entry name" value="SUBTILASE_HIS"/>
    <property type="match status" value="1"/>
</dbReference>
<reference evidence="6" key="1">
    <citation type="journal article" date="2014" name="Front. Microbiol.">
        <title>High frequency of phylogenetically diverse reductive dehalogenase-homologous genes in deep subseafloor sedimentary metagenomes.</title>
        <authorList>
            <person name="Kawai M."/>
            <person name="Futagami T."/>
            <person name="Toyoda A."/>
            <person name="Takaki Y."/>
            <person name="Nishi S."/>
            <person name="Hori S."/>
            <person name="Arai W."/>
            <person name="Tsubouchi T."/>
            <person name="Morono Y."/>
            <person name="Uchiyama I."/>
            <person name="Ito T."/>
            <person name="Fujiyama A."/>
            <person name="Inagaki F."/>
            <person name="Takami H."/>
        </authorList>
    </citation>
    <scope>NUCLEOTIDE SEQUENCE</scope>
    <source>
        <strain evidence="6">Expedition CK06-06</strain>
    </source>
</reference>
<dbReference type="PANTHER" id="PTHR43399:SF4">
    <property type="entry name" value="CELL WALL-ASSOCIATED PROTEASE"/>
    <property type="match status" value="1"/>
</dbReference>
<dbReference type="PANTHER" id="PTHR43399">
    <property type="entry name" value="SUBTILISIN-RELATED"/>
    <property type="match status" value="1"/>
</dbReference>